<dbReference type="AlphaFoldDB" id="A0A7S3K3J4"/>
<feature type="transmembrane region" description="Helical" evidence="11">
    <location>
        <begin position="123"/>
        <end position="148"/>
    </location>
</feature>
<reference evidence="12" key="1">
    <citation type="submission" date="2021-01" db="EMBL/GenBank/DDBJ databases">
        <authorList>
            <person name="Corre E."/>
            <person name="Pelletier E."/>
            <person name="Niang G."/>
            <person name="Scheremetjew M."/>
            <person name="Finn R."/>
            <person name="Kale V."/>
            <person name="Holt S."/>
            <person name="Cochrane G."/>
            <person name="Meng A."/>
            <person name="Brown T."/>
            <person name="Cohen L."/>
        </authorList>
    </citation>
    <scope>NUCLEOTIDE SEQUENCE</scope>
    <source>
        <strain evidence="12">CCMP1510</strain>
    </source>
</reference>
<evidence type="ECO:0000256" key="1">
    <source>
        <dbReference type="ARBA" id="ARBA00004477"/>
    </source>
</evidence>
<dbReference type="PANTHER" id="PTHR12646:SF0">
    <property type="entry name" value="DOL-P-MAN:MAN(5)GLCNAC(2)-PP-DOL ALPHA-1,3-MANNOSYLTRANSFERASE"/>
    <property type="match status" value="1"/>
</dbReference>
<feature type="transmembrane region" description="Helical" evidence="11">
    <location>
        <begin position="340"/>
        <end position="361"/>
    </location>
</feature>
<feature type="transmembrane region" description="Helical" evidence="11">
    <location>
        <begin position="48"/>
        <end position="69"/>
    </location>
</feature>
<feature type="transmembrane region" description="Helical" evidence="11">
    <location>
        <begin position="99"/>
        <end position="117"/>
    </location>
</feature>
<keyword evidence="5" id="KW-0808">Transferase</keyword>
<dbReference type="GO" id="GO:0052925">
    <property type="term" value="F:dol-P-Man:Man(5)GlcNAc(2)-PP-Dol alpha-1,3-mannosyltransferase activity"/>
    <property type="evidence" value="ECO:0007669"/>
    <property type="project" value="UniProtKB-EC"/>
</dbReference>
<dbReference type="Pfam" id="PF05208">
    <property type="entry name" value="ALG3"/>
    <property type="match status" value="1"/>
</dbReference>
<sequence>MEQVRLVVEEKQFHYGEIFGPQGPLVYPAGFVWLYAILRWFTGEEIAIAQHIFAVFYIVDVTIMARIYYKTFSNKEMPALALALLATSRRAHSVFALRLFNDGPCALLTHLAILLLLESQPYIASIVFSLAISIKMSAILYAPAWYVILASRPQGHRGAILAISLCALVQILVAAPFLLTDPFVYLQRAFDFGRGFKHKWSVNFRWIPCEPQHDTHVLLPDCQGIFSSTAFKLSLLFMHASFLILFAHFRWRAKAGGFLSIFTSFYPTFSYSPLAVTTMLFSCNFIGIALARSLHFQFCVWYINSLPLLLFSTRLPLFFKLLLLFAVEAAWNPWQGESSTAASSLLLTCTHVAILAALYFASIVPDFAPSTAHRGQQEKKIM</sequence>
<evidence type="ECO:0000256" key="10">
    <source>
        <dbReference type="ARBA" id="ARBA00049506"/>
    </source>
</evidence>
<evidence type="ECO:0000256" key="7">
    <source>
        <dbReference type="ARBA" id="ARBA00022824"/>
    </source>
</evidence>
<dbReference type="EMBL" id="HBIJ01022188">
    <property type="protein sequence ID" value="CAE0373673.1"/>
    <property type="molecule type" value="Transcribed_RNA"/>
</dbReference>
<evidence type="ECO:0000313" key="12">
    <source>
        <dbReference type="EMBL" id="CAE0373673.1"/>
    </source>
</evidence>
<dbReference type="PANTHER" id="PTHR12646">
    <property type="entry name" value="NOT56 - RELATED"/>
    <property type="match status" value="1"/>
</dbReference>
<proteinExistence type="predicted"/>
<dbReference type="EC" id="2.4.1.258" evidence="3"/>
<keyword evidence="6 11" id="KW-0812">Transmembrane</keyword>
<keyword evidence="4" id="KW-0328">Glycosyltransferase</keyword>
<gene>
    <name evidence="12" type="ORF">ALAG00032_LOCUS14474</name>
</gene>
<evidence type="ECO:0000256" key="3">
    <source>
        <dbReference type="ARBA" id="ARBA00011964"/>
    </source>
</evidence>
<keyword evidence="8 11" id="KW-1133">Transmembrane helix</keyword>
<feature type="transmembrane region" description="Helical" evidence="11">
    <location>
        <begin position="258"/>
        <end position="279"/>
    </location>
</feature>
<comment type="subcellular location">
    <subcellularLocation>
        <location evidence="1">Endoplasmic reticulum membrane</location>
        <topology evidence="1">Multi-pass membrane protein</topology>
    </subcellularLocation>
</comment>
<comment type="catalytic activity">
    <reaction evidence="10">
        <text>an alpha-D-Man-(1-&gt;2)-alpha-D-Man-(1-&gt;2)-alpha-D-Man-(1-&gt;3)-[alpha-D-Man-(1-&gt;6)]-beta-D-Man-(1-&gt;4)-beta-D-GlcNAc-(1-&gt;4)-alpha-D-GlcNAc-diphospho-di-trans,poly-cis-dolichol + a di-trans,poly-cis-dolichyl beta-D-mannosyl phosphate = an alpha-D-Man-(1-&gt;2)-alpha-D-Man-(1-&gt;2)-alpha-D-Man-(1-&gt;3)-[alpha-D-Man-(1-&gt;3)-alpha-D-Man-(1-&gt;6)]-beta-D-Man-(1-&gt;4)-beta-D-GlcNAc-(1-&gt;4)-alpha-D-GlcNAc-diphospho-di-trans,poly-cis-dolichol + a di-trans,poly-cis-dolichyl phosphate + H(+)</text>
        <dbReference type="Rhea" id="RHEA:29527"/>
        <dbReference type="Rhea" id="RHEA-COMP:19498"/>
        <dbReference type="Rhea" id="RHEA-COMP:19501"/>
        <dbReference type="Rhea" id="RHEA-COMP:19516"/>
        <dbReference type="Rhea" id="RHEA-COMP:19517"/>
        <dbReference type="ChEBI" id="CHEBI:15378"/>
        <dbReference type="ChEBI" id="CHEBI:57683"/>
        <dbReference type="ChEBI" id="CHEBI:58211"/>
        <dbReference type="ChEBI" id="CHEBI:132515"/>
        <dbReference type="ChEBI" id="CHEBI:132516"/>
        <dbReference type="EC" id="2.4.1.258"/>
    </reaction>
    <physiologicalReaction direction="left-to-right" evidence="10">
        <dbReference type="Rhea" id="RHEA:29528"/>
    </physiologicalReaction>
</comment>
<feature type="transmembrane region" description="Helical" evidence="11">
    <location>
        <begin position="160"/>
        <end position="179"/>
    </location>
</feature>
<evidence type="ECO:0000256" key="2">
    <source>
        <dbReference type="ARBA" id="ARBA00004922"/>
    </source>
</evidence>
<evidence type="ECO:0000256" key="6">
    <source>
        <dbReference type="ARBA" id="ARBA00022692"/>
    </source>
</evidence>
<keyword evidence="9 11" id="KW-0472">Membrane</keyword>
<feature type="transmembrane region" description="Helical" evidence="11">
    <location>
        <begin position="225"/>
        <end position="246"/>
    </location>
</feature>
<keyword evidence="7" id="KW-0256">Endoplasmic reticulum</keyword>
<protein>
    <recommendedName>
        <fullName evidence="3">dolichyl-P-Man:Man5GlcNAc2-PP-dolichol alpha-1,3-mannosyltransferase</fullName>
        <ecNumber evidence="3">2.4.1.258</ecNumber>
    </recommendedName>
</protein>
<comment type="pathway">
    <text evidence="2">Protein modification; protein glycosylation.</text>
</comment>
<feature type="transmembrane region" description="Helical" evidence="11">
    <location>
        <begin position="315"/>
        <end position="334"/>
    </location>
</feature>
<feature type="transmembrane region" description="Helical" evidence="11">
    <location>
        <begin position="25"/>
        <end position="42"/>
    </location>
</feature>
<accession>A0A7S3K3J4</accession>
<dbReference type="InterPro" id="IPR007873">
    <property type="entry name" value="Glycosyltransferase_ALG3"/>
</dbReference>
<organism evidence="12">
    <name type="scientific">Aureoumbra lagunensis</name>
    <dbReference type="NCBI Taxonomy" id="44058"/>
    <lineage>
        <taxon>Eukaryota</taxon>
        <taxon>Sar</taxon>
        <taxon>Stramenopiles</taxon>
        <taxon>Ochrophyta</taxon>
        <taxon>Pelagophyceae</taxon>
        <taxon>Pelagomonadales</taxon>
        <taxon>Aureoumbra</taxon>
    </lineage>
</organism>
<evidence type="ECO:0000256" key="11">
    <source>
        <dbReference type="SAM" id="Phobius"/>
    </source>
</evidence>
<evidence type="ECO:0000256" key="4">
    <source>
        <dbReference type="ARBA" id="ARBA00022676"/>
    </source>
</evidence>
<dbReference type="GO" id="GO:0005789">
    <property type="term" value="C:endoplasmic reticulum membrane"/>
    <property type="evidence" value="ECO:0007669"/>
    <property type="project" value="UniProtKB-SubCell"/>
</dbReference>
<name>A0A7S3K3J4_9STRA</name>
<evidence type="ECO:0000256" key="9">
    <source>
        <dbReference type="ARBA" id="ARBA00023136"/>
    </source>
</evidence>
<evidence type="ECO:0000256" key="5">
    <source>
        <dbReference type="ARBA" id="ARBA00022679"/>
    </source>
</evidence>
<evidence type="ECO:0000256" key="8">
    <source>
        <dbReference type="ARBA" id="ARBA00022989"/>
    </source>
</evidence>